<accession>A0A1Y2PBE9</accession>
<gene>
    <name evidence="3" type="ORF">WH52_10245</name>
</gene>
<proteinExistence type="predicted"/>
<keyword evidence="4" id="KW-1185">Reference proteome</keyword>
<name>A0A1Y2PBE9_9FLAO</name>
<evidence type="ECO:0000313" key="3">
    <source>
        <dbReference type="EMBL" id="OSY87794.1"/>
    </source>
</evidence>
<keyword evidence="1" id="KW-0472">Membrane</keyword>
<dbReference type="AlphaFoldDB" id="A0A1Y2PBE9"/>
<feature type="domain" description="2TM" evidence="2">
    <location>
        <begin position="13"/>
        <end position="92"/>
    </location>
</feature>
<keyword evidence="1" id="KW-0812">Transmembrane</keyword>
<protein>
    <recommendedName>
        <fullName evidence="2">2TM domain-containing protein</fullName>
    </recommendedName>
</protein>
<feature type="transmembrane region" description="Helical" evidence="1">
    <location>
        <begin position="51"/>
        <end position="73"/>
    </location>
</feature>
<dbReference type="STRING" id="1635173.WH52_10245"/>
<dbReference type="RefSeq" id="WP_086030858.1">
    <property type="nucleotide sequence ID" value="NZ_LAPZ01000007.1"/>
</dbReference>
<dbReference type="EMBL" id="LAPZ01000007">
    <property type="protein sequence ID" value="OSY87794.1"/>
    <property type="molecule type" value="Genomic_DNA"/>
</dbReference>
<dbReference type="OrthoDB" id="8965954at2"/>
<reference evidence="3 4" key="1">
    <citation type="submission" date="2015-03" db="EMBL/GenBank/DDBJ databases">
        <title>Genome sequence of Tenacibaculum sp. S2-2, isolated from intestinal microbiota of sea cucumber, Apostichopus japonicas.</title>
        <authorList>
            <person name="Shao Z."/>
            <person name="Wang L."/>
            <person name="Li X."/>
        </authorList>
    </citation>
    <scope>NUCLEOTIDE SEQUENCE [LARGE SCALE GENOMIC DNA]</scope>
    <source>
        <strain evidence="3 4">S2-2</strain>
    </source>
</reference>
<organism evidence="3 4">
    <name type="scientific">Tenacibaculum holothuriorum</name>
    <dbReference type="NCBI Taxonomy" id="1635173"/>
    <lineage>
        <taxon>Bacteria</taxon>
        <taxon>Pseudomonadati</taxon>
        <taxon>Bacteroidota</taxon>
        <taxon>Flavobacteriia</taxon>
        <taxon>Flavobacteriales</taxon>
        <taxon>Flavobacteriaceae</taxon>
        <taxon>Tenacibaculum</taxon>
    </lineage>
</organism>
<evidence type="ECO:0000259" key="2">
    <source>
        <dbReference type="Pfam" id="PF13239"/>
    </source>
</evidence>
<feature type="transmembrane region" description="Helical" evidence="1">
    <location>
        <begin position="23"/>
        <end position="45"/>
    </location>
</feature>
<dbReference type="Proteomes" id="UP000194221">
    <property type="component" value="Unassembled WGS sequence"/>
</dbReference>
<comment type="caution">
    <text evidence="3">The sequence shown here is derived from an EMBL/GenBank/DDBJ whole genome shotgun (WGS) entry which is preliminary data.</text>
</comment>
<dbReference type="InterPro" id="IPR025698">
    <property type="entry name" value="2TM_dom"/>
</dbReference>
<sequence>MDNSYKQEQSYIKAKKKVKGIKAFYIHLVVNIFSIAIIITVNLLFSPQYHWFWFAVIGIAVAQIIHGIVAFGFPNFGLNKDWEEQKIKELMNNKENFRQDGR</sequence>
<dbReference type="InParanoid" id="A0A1Y2PBE9"/>
<keyword evidence="1" id="KW-1133">Transmembrane helix</keyword>
<dbReference type="Pfam" id="PF13239">
    <property type="entry name" value="2TM"/>
    <property type="match status" value="1"/>
</dbReference>
<evidence type="ECO:0000313" key="4">
    <source>
        <dbReference type="Proteomes" id="UP000194221"/>
    </source>
</evidence>
<evidence type="ECO:0000256" key="1">
    <source>
        <dbReference type="SAM" id="Phobius"/>
    </source>
</evidence>